<name>A0A3Q8S8S7_9BACL</name>
<feature type="domain" description="Methyl-accepting transducer" evidence="8">
    <location>
        <begin position="274"/>
        <end position="545"/>
    </location>
</feature>
<gene>
    <name evidence="10" type="ORF">EIM92_01470</name>
</gene>
<evidence type="ECO:0000313" key="11">
    <source>
        <dbReference type="Proteomes" id="UP000273145"/>
    </source>
</evidence>
<evidence type="ECO:0000259" key="8">
    <source>
        <dbReference type="PROSITE" id="PS50111"/>
    </source>
</evidence>
<keyword evidence="7" id="KW-1133">Transmembrane helix</keyword>
<dbReference type="SMART" id="SM00283">
    <property type="entry name" value="MA"/>
    <property type="match status" value="1"/>
</dbReference>
<dbReference type="PANTHER" id="PTHR32089">
    <property type="entry name" value="METHYL-ACCEPTING CHEMOTAXIS PROTEIN MCPB"/>
    <property type="match status" value="1"/>
</dbReference>
<evidence type="ECO:0000256" key="1">
    <source>
        <dbReference type="ARBA" id="ARBA00004236"/>
    </source>
</evidence>
<evidence type="ECO:0000256" key="5">
    <source>
        <dbReference type="ARBA" id="ARBA00029447"/>
    </source>
</evidence>
<dbReference type="Pfam" id="PF00015">
    <property type="entry name" value="MCPsignal"/>
    <property type="match status" value="1"/>
</dbReference>
<proteinExistence type="inferred from homology"/>
<evidence type="ECO:0000313" key="10">
    <source>
        <dbReference type="EMBL" id="AZK45026.1"/>
    </source>
</evidence>
<evidence type="ECO:0000256" key="3">
    <source>
        <dbReference type="ARBA" id="ARBA00023136"/>
    </source>
</evidence>
<keyword evidence="11" id="KW-1185">Reference proteome</keyword>
<dbReference type="OrthoDB" id="358716at2"/>
<dbReference type="PANTHER" id="PTHR32089:SF112">
    <property type="entry name" value="LYSOZYME-LIKE PROTEIN-RELATED"/>
    <property type="match status" value="1"/>
</dbReference>
<dbReference type="Proteomes" id="UP000273145">
    <property type="component" value="Chromosome"/>
</dbReference>
<feature type="transmembrane region" description="Helical" evidence="7">
    <location>
        <begin position="181"/>
        <end position="201"/>
    </location>
</feature>
<dbReference type="AlphaFoldDB" id="A0A3Q8S8S7"/>
<dbReference type="Pfam" id="PF00672">
    <property type="entry name" value="HAMP"/>
    <property type="match status" value="1"/>
</dbReference>
<dbReference type="InterPro" id="IPR024478">
    <property type="entry name" value="HlyB_4HB_MCP"/>
</dbReference>
<evidence type="ECO:0000259" key="9">
    <source>
        <dbReference type="PROSITE" id="PS50885"/>
    </source>
</evidence>
<organism evidence="10 11">
    <name type="scientific">Paenibacillus lentus</name>
    <dbReference type="NCBI Taxonomy" id="1338368"/>
    <lineage>
        <taxon>Bacteria</taxon>
        <taxon>Bacillati</taxon>
        <taxon>Bacillota</taxon>
        <taxon>Bacilli</taxon>
        <taxon>Bacillales</taxon>
        <taxon>Paenibacillaceae</taxon>
        <taxon>Paenibacillus</taxon>
    </lineage>
</organism>
<dbReference type="Pfam" id="PF12729">
    <property type="entry name" value="4HB_MCP_1"/>
    <property type="match status" value="1"/>
</dbReference>
<keyword evidence="4 6" id="KW-0807">Transducer</keyword>
<accession>A0A3Q8S8S7</accession>
<dbReference type="GO" id="GO:0007165">
    <property type="term" value="P:signal transduction"/>
    <property type="evidence" value="ECO:0007669"/>
    <property type="project" value="UniProtKB-KW"/>
</dbReference>
<comment type="similarity">
    <text evidence="5">Belongs to the methyl-accepting chemotaxis (MCP) protein family.</text>
</comment>
<keyword evidence="2" id="KW-1003">Cell membrane</keyword>
<feature type="transmembrane region" description="Helical" evidence="7">
    <location>
        <begin position="7"/>
        <end position="28"/>
    </location>
</feature>
<feature type="domain" description="HAMP" evidence="9">
    <location>
        <begin position="202"/>
        <end position="255"/>
    </location>
</feature>
<dbReference type="PROSITE" id="PS50885">
    <property type="entry name" value="HAMP"/>
    <property type="match status" value="1"/>
</dbReference>
<sequence length="560" mass="61268">MNLRKKLQLSFTIIIALFVIALSLSYFMNNRVSRLTDEIFFVNEKMKIIENINLFSKSANADAAQVLLAPAYLKENYKARFNADVSYVNKQIEVLQGLTTTEAEQKQIEAFLTEWQSFIQNQEELVKQYEGGEQVKAQHAFTQKSFDPVDFALLSYSIEQGNLALTKQEEIQSTIQLMNGLNLATATVVVIMSILISTLIANRLTRSIRAIQQHALEVAGGNLAVESLDESRKDELGSLAKSFNTMVVSLKKLISGADLVSGQVAAASAELQVSSEQISQATEHIAQVMQEIAHGSSTQVTEVAGNLEIMQSLEQNVRHIMEQSEVMTNTINISSTSTERGKQDLTDAIHQVEMIEQSTSSMAATIQGLNESTERIEQVVAVITDIATRTNLLALNAAIEAARAGEAGRGFGVVAEEIRKLALQSGQSTEEINHILSRIQAETSKTAKQMASSKDEVDKGIHLITIAGQSFESIEQSIYGITEVNTSIREITAKISAETQTATHQISAVSQIAQENAEGTQHISAASEQQMASMEEVAAFAESLANEAEELKNLIGQFKY</sequence>
<dbReference type="SUPFAM" id="SSF58104">
    <property type="entry name" value="Methyl-accepting chemotaxis protein (MCP) signaling domain"/>
    <property type="match status" value="1"/>
</dbReference>
<reference evidence="10 11" key="1">
    <citation type="submission" date="2018-11" db="EMBL/GenBank/DDBJ databases">
        <title>Genome sequencing of Paenibacillus lentus DSM25539(T).</title>
        <authorList>
            <person name="Kook J.-K."/>
            <person name="Park S.-N."/>
            <person name="Lim Y.K."/>
        </authorList>
    </citation>
    <scope>NUCLEOTIDE SEQUENCE [LARGE SCALE GENOMIC DNA]</scope>
    <source>
        <strain evidence="10 11">DSM 25539</strain>
    </source>
</reference>
<dbReference type="KEGG" id="plen:EIM92_01470"/>
<dbReference type="InterPro" id="IPR003660">
    <property type="entry name" value="HAMP_dom"/>
</dbReference>
<dbReference type="RefSeq" id="WP_125081160.1">
    <property type="nucleotide sequence ID" value="NZ_CP034248.1"/>
</dbReference>
<dbReference type="EMBL" id="CP034248">
    <property type="protein sequence ID" value="AZK45026.1"/>
    <property type="molecule type" value="Genomic_DNA"/>
</dbReference>
<evidence type="ECO:0000256" key="6">
    <source>
        <dbReference type="PROSITE-ProRule" id="PRU00284"/>
    </source>
</evidence>
<evidence type="ECO:0000256" key="4">
    <source>
        <dbReference type="ARBA" id="ARBA00023224"/>
    </source>
</evidence>
<dbReference type="InterPro" id="IPR004089">
    <property type="entry name" value="MCPsignal_dom"/>
</dbReference>
<dbReference type="CDD" id="cd06225">
    <property type="entry name" value="HAMP"/>
    <property type="match status" value="1"/>
</dbReference>
<evidence type="ECO:0000256" key="7">
    <source>
        <dbReference type="SAM" id="Phobius"/>
    </source>
</evidence>
<keyword evidence="3 7" id="KW-0472">Membrane</keyword>
<comment type="subcellular location">
    <subcellularLocation>
        <location evidence="1">Cell membrane</location>
    </subcellularLocation>
</comment>
<dbReference type="Gene3D" id="6.10.340.10">
    <property type="match status" value="1"/>
</dbReference>
<dbReference type="SMART" id="SM00304">
    <property type="entry name" value="HAMP"/>
    <property type="match status" value="1"/>
</dbReference>
<keyword evidence="7" id="KW-0812">Transmembrane</keyword>
<dbReference type="GO" id="GO:0005886">
    <property type="term" value="C:plasma membrane"/>
    <property type="evidence" value="ECO:0007669"/>
    <property type="project" value="UniProtKB-SubCell"/>
</dbReference>
<dbReference type="PROSITE" id="PS50111">
    <property type="entry name" value="CHEMOTAXIS_TRANSDUC_2"/>
    <property type="match status" value="1"/>
</dbReference>
<protein>
    <submittedName>
        <fullName evidence="10">Methyl-accepting chemotaxis protein</fullName>
    </submittedName>
</protein>
<dbReference type="Gene3D" id="1.10.287.950">
    <property type="entry name" value="Methyl-accepting chemotaxis protein"/>
    <property type="match status" value="1"/>
</dbReference>
<evidence type="ECO:0000256" key="2">
    <source>
        <dbReference type="ARBA" id="ARBA00022475"/>
    </source>
</evidence>